<dbReference type="InterPro" id="IPR010345">
    <property type="entry name" value="IL-17_fam"/>
</dbReference>
<evidence type="ECO:0000313" key="6">
    <source>
        <dbReference type="EMBL" id="KAA8590604.1"/>
    </source>
</evidence>
<comment type="similarity">
    <text evidence="2">Belongs to the IL-17 family.</text>
</comment>
<dbReference type="PRINTS" id="PR01932">
    <property type="entry name" value="INTRLEUKIN17"/>
</dbReference>
<dbReference type="SUPFAM" id="SSF57501">
    <property type="entry name" value="Cystine-knot cytokines"/>
    <property type="match status" value="1"/>
</dbReference>
<dbReference type="EMBL" id="VOFY01000008">
    <property type="protein sequence ID" value="KAA8590604.1"/>
    <property type="molecule type" value="Genomic_DNA"/>
</dbReference>
<evidence type="ECO:0000313" key="7">
    <source>
        <dbReference type="Proteomes" id="UP000327493"/>
    </source>
</evidence>
<evidence type="ECO:0000256" key="3">
    <source>
        <dbReference type="ARBA" id="ARBA00022514"/>
    </source>
</evidence>
<dbReference type="AlphaFoldDB" id="A0A5J5DAR3"/>
<keyword evidence="5" id="KW-0732">Signal</keyword>
<evidence type="ECO:0000256" key="1">
    <source>
        <dbReference type="ARBA" id="ARBA00004613"/>
    </source>
</evidence>
<gene>
    <name evidence="6" type="ORF">FQN60_014538</name>
</gene>
<sequence length="142" mass="16396">MKCYDDHELQAAAWRKLNSHYPKLVEPRVAAAPDSPVSCPVEYFPQHFHERSLSPWRYELVPKKDHFPSTYAEARCLCLGCILIQNKSQPMESHDYNSSPVIQKKVFLKKEPCRDGKKYYLKRVTVDVAVGCTCLRAKITPQ</sequence>
<accession>A0A5J5DAR3</accession>
<proteinExistence type="inferred from homology"/>
<keyword evidence="3" id="KW-0202">Cytokine</keyword>
<evidence type="ECO:0000256" key="2">
    <source>
        <dbReference type="ARBA" id="ARBA00007236"/>
    </source>
</evidence>
<evidence type="ECO:0008006" key="8">
    <source>
        <dbReference type="Google" id="ProtNLM"/>
    </source>
</evidence>
<dbReference type="Proteomes" id="UP000327493">
    <property type="component" value="Chromosome 8"/>
</dbReference>
<evidence type="ECO:0000256" key="5">
    <source>
        <dbReference type="ARBA" id="ARBA00022729"/>
    </source>
</evidence>
<comment type="subcellular location">
    <subcellularLocation>
        <location evidence="1">Secreted</location>
    </subcellularLocation>
</comment>
<dbReference type="GO" id="GO:0005125">
    <property type="term" value="F:cytokine activity"/>
    <property type="evidence" value="ECO:0007669"/>
    <property type="project" value="UniProtKB-KW"/>
</dbReference>
<organism evidence="6 7">
    <name type="scientific">Etheostoma spectabile</name>
    <name type="common">orangethroat darter</name>
    <dbReference type="NCBI Taxonomy" id="54343"/>
    <lineage>
        <taxon>Eukaryota</taxon>
        <taxon>Metazoa</taxon>
        <taxon>Chordata</taxon>
        <taxon>Craniata</taxon>
        <taxon>Vertebrata</taxon>
        <taxon>Euteleostomi</taxon>
        <taxon>Actinopterygii</taxon>
        <taxon>Neopterygii</taxon>
        <taxon>Teleostei</taxon>
        <taxon>Neoteleostei</taxon>
        <taxon>Acanthomorphata</taxon>
        <taxon>Eupercaria</taxon>
        <taxon>Perciformes</taxon>
        <taxon>Percoidei</taxon>
        <taxon>Percidae</taxon>
        <taxon>Etheostomatinae</taxon>
        <taxon>Etheostoma</taxon>
    </lineage>
</organism>
<keyword evidence="4" id="KW-0964">Secreted</keyword>
<dbReference type="GO" id="GO:0006954">
    <property type="term" value="P:inflammatory response"/>
    <property type="evidence" value="ECO:0007669"/>
    <property type="project" value="InterPro"/>
</dbReference>
<dbReference type="Gene3D" id="2.10.90.10">
    <property type="entry name" value="Cystine-knot cytokines"/>
    <property type="match status" value="1"/>
</dbReference>
<keyword evidence="7" id="KW-1185">Reference proteome</keyword>
<dbReference type="InterPro" id="IPR020440">
    <property type="entry name" value="IL-17_chr"/>
</dbReference>
<protein>
    <recommendedName>
        <fullName evidence="8">Interleukin-17C</fullName>
    </recommendedName>
</protein>
<evidence type="ECO:0000256" key="4">
    <source>
        <dbReference type="ARBA" id="ARBA00022525"/>
    </source>
</evidence>
<reference evidence="6 7" key="1">
    <citation type="submission" date="2019-08" db="EMBL/GenBank/DDBJ databases">
        <title>A chromosome-level genome assembly, high-density linkage maps, and genome scans reveal the genomic architecture of hybrid incompatibilities underlying speciation via character displacement in darters (Percidae: Etheostominae).</title>
        <authorList>
            <person name="Moran R.L."/>
            <person name="Catchen J.M."/>
            <person name="Fuller R.C."/>
        </authorList>
    </citation>
    <scope>NUCLEOTIDE SEQUENCE [LARGE SCALE GENOMIC DNA]</scope>
    <source>
        <strain evidence="6">EspeVRDwgs_2016</strain>
        <tissue evidence="6">Muscle</tissue>
    </source>
</reference>
<dbReference type="GO" id="GO:0005615">
    <property type="term" value="C:extracellular space"/>
    <property type="evidence" value="ECO:0007669"/>
    <property type="project" value="UniProtKB-KW"/>
</dbReference>
<name>A0A5J5DAR3_9PERO</name>
<dbReference type="Pfam" id="PF06083">
    <property type="entry name" value="IL17"/>
    <property type="match status" value="1"/>
</dbReference>
<dbReference type="InterPro" id="IPR029034">
    <property type="entry name" value="Cystine-knot_cytokine"/>
</dbReference>
<comment type="caution">
    <text evidence="6">The sequence shown here is derived from an EMBL/GenBank/DDBJ whole genome shotgun (WGS) entry which is preliminary data.</text>
</comment>